<dbReference type="RefSeq" id="WP_204823472.1">
    <property type="nucleotide sequence ID" value="NZ_JBHUGF010000010.1"/>
</dbReference>
<evidence type="ECO:0000256" key="3">
    <source>
        <dbReference type="ARBA" id="ARBA00022670"/>
    </source>
</evidence>
<proteinExistence type="inferred from homology"/>
<evidence type="ECO:0000313" key="12">
    <source>
        <dbReference type="Proteomes" id="UP001597403"/>
    </source>
</evidence>
<dbReference type="InterPro" id="IPR000834">
    <property type="entry name" value="Peptidase_M14"/>
</dbReference>
<dbReference type="GO" id="GO:0004180">
    <property type="term" value="F:carboxypeptidase activity"/>
    <property type="evidence" value="ECO:0007669"/>
    <property type="project" value="UniProtKB-KW"/>
</dbReference>
<keyword evidence="12" id="KW-1185">Reference proteome</keyword>
<keyword evidence="3" id="KW-0645">Protease</keyword>
<keyword evidence="9" id="KW-0732">Signal</keyword>
<dbReference type="Pfam" id="PF07833">
    <property type="entry name" value="Cu_amine_oxidN1"/>
    <property type="match status" value="1"/>
</dbReference>
<evidence type="ECO:0000256" key="9">
    <source>
        <dbReference type="SAM" id="SignalP"/>
    </source>
</evidence>
<dbReference type="SUPFAM" id="SSF55383">
    <property type="entry name" value="Copper amine oxidase, domain N"/>
    <property type="match status" value="1"/>
</dbReference>
<evidence type="ECO:0000256" key="6">
    <source>
        <dbReference type="ARBA" id="ARBA00023049"/>
    </source>
</evidence>
<feature type="compositionally biased region" description="Low complexity" evidence="8">
    <location>
        <begin position="503"/>
        <end position="513"/>
    </location>
</feature>
<accession>A0ABW4UQD2</accession>
<evidence type="ECO:0000256" key="7">
    <source>
        <dbReference type="PROSITE-ProRule" id="PRU01379"/>
    </source>
</evidence>
<dbReference type="InterPro" id="IPR036582">
    <property type="entry name" value="Mao_N_sf"/>
</dbReference>
<dbReference type="SUPFAM" id="SSF53187">
    <property type="entry name" value="Zn-dependent exopeptidases"/>
    <property type="match status" value="1"/>
</dbReference>
<reference evidence="12" key="1">
    <citation type="journal article" date="2019" name="Int. J. Syst. Evol. Microbiol.">
        <title>The Global Catalogue of Microorganisms (GCM) 10K type strain sequencing project: providing services to taxonomists for standard genome sequencing and annotation.</title>
        <authorList>
            <consortium name="The Broad Institute Genomics Platform"/>
            <consortium name="The Broad Institute Genome Sequencing Center for Infectious Disease"/>
            <person name="Wu L."/>
            <person name="Ma J."/>
        </authorList>
    </citation>
    <scope>NUCLEOTIDE SEQUENCE [LARGE SCALE GENOMIC DNA]</scope>
    <source>
        <strain evidence="12">CGMCC 1.15067</strain>
    </source>
</reference>
<dbReference type="PANTHER" id="PTHR11705">
    <property type="entry name" value="PROTEASE FAMILY M14 CARBOXYPEPTIDASE A,B"/>
    <property type="match status" value="1"/>
</dbReference>
<dbReference type="Pfam" id="PF00246">
    <property type="entry name" value="Peptidase_M14"/>
    <property type="match status" value="1"/>
</dbReference>
<dbReference type="Gene3D" id="3.30.457.10">
    <property type="entry name" value="Copper amine oxidase-like, N-terminal domain"/>
    <property type="match status" value="1"/>
</dbReference>
<keyword evidence="4" id="KW-0378">Hydrolase</keyword>
<feature type="active site" description="Proton donor/acceptor" evidence="7">
    <location>
        <position position="299"/>
    </location>
</feature>
<feature type="region of interest" description="Disordered" evidence="8">
    <location>
        <begin position="339"/>
        <end position="362"/>
    </location>
</feature>
<feature type="region of interest" description="Disordered" evidence="8">
    <location>
        <begin position="473"/>
        <end position="527"/>
    </location>
</feature>
<feature type="domain" description="Peptidase M14" evidence="10">
    <location>
        <begin position="36"/>
        <end position="332"/>
    </location>
</feature>
<evidence type="ECO:0000259" key="10">
    <source>
        <dbReference type="PROSITE" id="PS52035"/>
    </source>
</evidence>
<comment type="caution">
    <text evidence="11">The sequence shown here is derived from an EMBL/GenBank/DDBJ whole genome shotgun (WGS) entry which is preliminary data.</text>
</comment>
<evidence type="ECO:0000256" key="4">
    <source>
        <dbReference type="ARBA" id="ARBA00022801"/>
    </source>
</evidence>
<organism evidence="11 12">
    <name type="scientific">Paenibacillus nicotianae</name>
    <dbReference type="NCBI Taxonomy" id="1526551"/>
    <lineage>
        <taxon>Bacteria</taxon>
        <taxon>Bacillati</taxon>
        <taxon>Bacillota</taxon>
        <taxon>Bacilli</taxon>
        <taxon>Bacillales</taxon>
        <taxon>Paenibacillaceae</taxon>
        <taxon>Paenibacillus</taxon>
    </lineage>
</organism>
<gene>
    <name evidence="11" type="ORF">ACFSGI_07205</name>
</gene>
<dbReference type="Gene3D" id="3.40.630.10">
    <property type="entry name" value="Zn peptidases"/>
    <property type="match status" value="1"/>
</dbReference>
<dbReference type="PROSITE" id="PS52035">
    <property type="entry name" value="PEPTIDASE_M14"/>
    <property type="match status" value="1"/>
</dbReference>
<dbReference type="InterPro" id="IPR012854">
    <property type="entry name" value="Cu_amine_oxidase-like_N"/>
</dbReference>
<dbReference type="PANTHER" id="PTHR11705:SF143">
    <property type="entry name" value="SLL0236 PROTEIN"/>
    <property type="match status" value="1"/>
</dbReference>
<comment type="cofactor">
    <cofactor evidence="1">
        <name>Zn(2+)</name>
        <dbReference type="ChEBI" id="CHEBI:29105"/>
    </cofactor>
</comment>
<evidence type="ECO:0000256" key="8">
    <source>
        <dbReference type="SAM" id="MobiDB-lite"/>
    </source>
</evidence>
<feature type="chain" id="PRO_5045104327" evidence="9">
    <location>
        <begin position="27"/>
        <end position="527"/>
    </location>
</feature>
<evidence type="ECO:0000313" key="11">
    <source>
        <dbReference type="EMBL" id="MFD1989738.1"/>
    </source>
</evidence>
<keyword evidence="11" id="KW-0121">Carboxypeptidase</keyword>
<evidence type="ECO:0000256" key="2">
    <source>
        <dbReference type="ARBA" id="ARBA00005988"/>
    </source>
</evidence>
<dbReference type="Proteomes" id="UP001597403">
    <property type="component" value="Unassembled WGS sequence"/>
</dbReference>
<comment type="similarity">
    <text evidence="2 7">Belongs to the peptidase M14 family.</text>
</comment>
<protein>
    <submittedName>
        <fullName evidence="11">M14 family zinc carboxypeptidase</fullName>
    </submittedName>
</protein>
<dbReference type="EMBL" id="JBHUGF010000010">
    <property type="protein sequence ID" value="MFD1989738.1"/>
    <property type="molecule type" value="Genomic_DNA"/>
</dbReference>
<evidence type="ECO:0000256" key="1">
    <source>
        <dbReference type="ARBA" id="ARBA00001947"/>
    </source>
</evidence>
<dbReference type="SMART" id="SM00631">
    <property type="entry name" value="Zn_pept"/>
    <property type="match status" value="1"/>
</dbReference>
<keyword evidence="6" id="KW-0482">Metalloprotease</keyword>
<sequence length="527" mass="58217">MKKIGCLVLAFILFVPTLLVQNLAEAANSTIVNHSVTYTYAAMTRHIQLLAQKYPDLIQYKSIGKTKYGRDIWAVGLGHGQATVFINGSHHAREWMTTTINMYMLEQYAIAYTANRPFEGYNTRQILDRTTIWFVPMVNPDGVTLQQQGTGAFPASVRQALVKMNGGSTNFKRWKANAQGIDPNRQYDAYWSTIEDNIPYPFWKNHKGTTAVQTAENQATTSFTYEIDPEIAVSYHSAGRILYWNFHTLPQNLSRDKRLANIFTSFTGYRQVRPNNNPSGGGYTDWFITTFGRPAFTPEIGIKTGETNLPLSAFNEEWRRNKKVGLWIAQEGYSLWLKKNPNSPSSPTTPTDPELPATPSRRSLNVTLDGTTISKETPAFVQNKVTYISYKPLLTPYGFAFFWDQANQTITATSSASGTATFTLNQKAAEINGVSTVLEGAPINLEGTVYVPTSLISQLTGIAIHMNDKGDTLTLTSPDTATPSPATEIITENPNPSPPQAPEPSTTSEPATTDQPTVAPDPDASES</sequence>
<evidence type="ECO:0000256" key="5">
    <source>
        <dbReference type="ARBA" id="ARBA00022833"/>
    </source>
</evidence>
<feature type="signal peptide" evidence="9">
    <location>
        <begin position="1"/>
        <end position="26"/>
    </location>
</feature>
<dbReference type="PRINTS" id="PR00765">
    <property type="entry name" value="CRBOXYPTASEA"/>
</dbReference>
<keyword evidence="5" id="KW-0862">Zinc</keyword>
<name>A0ABW4UQD2_9BACL</name>
<feature type="compositionally biased region" description="Low complexity" evidence="8">
    <location>
        <begin position="473"/>
        <end position="494"/>
    </location>
</feature>